<dbReference type="AlphaFoldDB" id="A0AAU9K3L0"/>
<feature type="region of interest" description="Disordered" evidence="1">
    <location>
        <begin position="627"/>
        <end position="649"/>
    </location>
</feature>
<organism evidence="2 3">
    <name type="scientific">Blepharisma stoltei</name>
    <dbReference type="NCBI Taxonomy" id="1481888"/>
    <lineage>
        <taxon>Eukaryota</taxon>
        <taxon>Sar</taxon>
        <taxon>Alveolata</taxon>
        <taxon>Ciliophora</taxon>
        <taxon>Postciliodesmatophora</taxon>
        <taxon>Heterotrichea</taxon>
        <taxon>Heterotrichida</taxon>
        <taxon>Blepharismidae</taxon>
        <taxon>Blepharisma</taxon>
    </lineage>
</organism>
<feature type="compositionally biased region" description="Basic and acidic residues" evidence="1">
    <location>
        <begin position="355"/>
        <end position="371"/>
    </location>
</feature>
<feature type="compositionally biased region" description="Basic and acidic residues" evidence="1">
    <location>
        <begin position="526"/>
        <end position="586"/>
    </location>
</feature>
<dbReference type="Proteomes" id="UP001162131">
    <property type="component" value="Unassembled WGS sequence"/>
</dbReference>
<feature type="compositionally biased region" description="Basic and acidic residues" evidence="1">
    <location>
        <begin position="593"/>
        <end position="602"/>
    </location>
</feature>
<gene>
    <name evidence="2" type="ORF">BSTOLATCC_MIC54045</name>
</gene>
<name>A0AAU9K3L0_9CILI</name>
<evidence type="ECO:0000313" key="2">
    <source>
        <dbReference type="EMBL" id="CAG9331991.1"/>
    </source>
</evidence>
<feature type="compositionally biased region" description="Basic and acidic residues" evidence="1">
    <location>
        <begin position="290"/>
        <end position="305"/>
    </location>
</feature>
<feature type="compositionally biased region" description="Polar residues" evidence="1">
    <location>
        <begin position="313"/>
        <end position="330"/>
    </location>
</feature>
<dbReference type="EMBL" id="CAJZBQ010000053">
    <property type="protein sequence ID" value="CAG9331991.1"/>
    <property type="molecule type" value="Genomic_DNA"/>
</dbReference>
<feature type="compositionally biased region" description="Polar residues" evidence="1">
    <location>
        <begin position="633"/>
        <end position="649"/>
    </location>
</feature>
<feature type="region of interest" description="Disordered" evidence="1">
    <location>
        <begin position="870"/>
        <end position="901"/>
    </location>
</feature>
<reference evidence="2" key="1">
    <citation type="submission" date="2021-09" db="EMBL/GenBank/DDBJ databases">
        <authorList>
            <consortium name="AG Swart"/>
            <person name="Singh M."/>
            <person name="Singh A."/>
            <person name="Seah K."/>
            <person name="Emmerich C."/>
        </authorList>
    </citation>
    <scope>NUCLEOTIDE SEQUENCE</scope>
    <source>
        <strain evidence="2">ATCC30299</strain>
    </source>
</reference>
<comment type="caution">
    <text evidence="2">The sequence shown here is derived from an EMBL/GenBank/DDBJ whole genome shotgun (WGS) entry which is preliminary data.</text>
</comment>
<evidence type="ECO:0000256" key="1">
    <source>
        <dbReference type="SAM" id="MobiDB-lite"/>
    </source>
</evidence>
<evidence type="ECO:0000313" key="3">
    <source>
        <dbReference type="Proteomes" id="UP001162131"/>
    </source>
</evidence>
<protein>
    <submittedName>
        <fullName evidence="2">Uncharacterized protein</fullName>
    </submittedName>
</protein>
<feature type="region of interest" description="Disordered" evidence="1">
    <location>
        <begin position="526"/>
        <end position="609"/>
    </location>
</feature>
<proteinExistence type="predicted"/>
<keyword evidence="3" id="KW-1185">Reference proteome</keyword>
<feature type="region of interest" description="Disordered" evidence="1">
    <location>
        <begin position="287"/>
        <end position="397"/>
    </location>
</feature>
<accession>A0AAU9K3L0</accession>
<sequence length="922" mass="104636">MNNADMVGTKFIISEKEKALRDKFFRSQASSTPTTKPIQKPAPEINQKYHDFLDEMQTTLKQQATGAFTGELLQKQALIMQQQVQILKAGQSDHKKIIQAITHKPNPVLSKEILAELIEPLNRQLQEVKRLYQEDQVTTKNLFSQVNEIKSVLENDEKIIEPKESVIITKKSIENIKQEKTRPGTIQKAQPKGKEEKVKNELEIINKDTKEVEKEIDGRLDRILEKVEKIKNIPMKLDSEVMPIDVKQILGEMNYDVLLEELNMYRTVKNDLIREYQSCALLYPRKKPEKAKPEEAKKRKNEKTIARKVQVPSYKTNNSSLKPKSLQNIRTKPKVIESMTKKKSIPKSKNILLVKAEKSESESPEPTDRSLQETSEPIIPSPKPLPKPETVSFPTQTSPHQSLEFLKIQHENPNPFETRPGTTTGKLTEENLSSYISPPYLPQFQTSAPLRGNLEEQTIDAITAYVLNQTLGTTQRLKLTLQENPSSLLGVEEISELVKQGLHFDPNTISNIGREIILEKVRELREEKERKNKENMSRIEENSKNEEELNAKSDNLEASIKKEESKSEYIEENSKKEEDSKVKSDYTSDFEPDEKSEHEESPKFNGIQIPAEEIDPFLFKSPKIETSPRFLTKQPSAQSSGRPSTQSQDDLVSLLNPRLLGMMSAASIQHYISSLIQAGHLSRNQTPSFLSRTETPSTQIFSNIPRNRTSAPNDISTVPQSLARISETPKLPDEVSDFFKTQVGQQFQKIIVENSSLSAHQIMEKWSSQHISTPQTYQNFNILRRIPNNINIDAEEIALKKEAEIPRRKIDISYLEDHKTDSARSDLFTLSESDESLRSSLSSEKSVAMQPEFIAGFKEFLVKSQLKELSSSSSLSEGEVRMSLGDTLSSGEIPRGSWSDAKKFKDSLSGIFSPKESSQGQV</sequence>